<dbReference type="Proteomes" id="UP000785200">
    <property type="component" value="Unassembled WGS sequence"/>
</dbReference>
<evidence type="ECO:0000256" key="5">
    <source>
        <dbReference type="SAM" id="Phobius"/>
    </source>
</evidence>
<comment type="similarity">
    <text evidence="3">Belongs to the ustYa family.</text>
</comment>
<dbReference type="AlphaFoldDB" id="A0A9P6VF14"/>
<sequence length="253" mass="28250">MTNDQYTRIPLNEDERDNNITESSYGEKQFEATYGLKNCLGIFAVFAGMFTTGFVAGGTWTGISKSVQMMANERDGLLNPQSFIPEIVPTREVTFNFPTDFEDIGVLGNKVWDEMMPLGSGFIRVPRPRRYDMPPSKPIGNDKEEGEIYSVSMTHQLHCLGVVRHVIMEYEKGSKSRFAGDGHEYHCLDYIRQAILCAGDTTLDHAVITKHADGGERRLGFTGANSTHQCRDWGVIKAFLIANRSGNKTGILI</sequence>
<evidence type="ECO:0000256" key="1">
    <source>
        <dbReference type="ARBA" id="ARBA00004685"/>
    </source>
</evidence>
<comment type="caution">
    <text evidence="6">The sequence shown here is derived from an EMBL/GenBank/DDBJ whole genome shotgun (WGS) entry which is preliminary data.</text>
</comment>
<dbReference type="PANTHER" id="PTHR33365">
    <property type="entry name" value="YALI0B05434P"/>
    <property type="match status" value="1"/>
</dbReference>
<keyword evidence="5" id="KW-0472">Membrane</keyword>
<keyword evidence="5" id="KW-0812">Transmembrane</keyword>
<accession>A0A9P6VF14</accession>
<feature type="region of interest" description="Disordered" evidence="4">
    <location>
        <begin position="1"/>
        <end position="20"/>
    </location>
</feature>
<evidence type="ECO:0000313" key="7">
    <source>
        <dbReference type="Proteomes" id="UP000785200"/>
    </source>
</evidence>
<evidence type="ECO:0000256" key="4">
    <source>
        <dbReference type="SAM" id="MobiDB-lite"/>
    </source>
</evidence>
<name>A0A9P6VF14_9HELO</name>
<dbReference type="GO" id="GO:0016491">
    <property type="term" value="F:oxidoreductase activity"/>
    <property type="evidence" value="ECO:0007669"/>
    <property type="project" value="UniProtKB-KW"/>
</dbReference>
<keyword evidence="2" id="KW-0560">Oxidoreductase</keyword>
<dbReference type="EMBL" id="VNKQ01000014">
    <property type="protein sequence ID" value="KAG0646703.1"/>
    <property type="molecule type" value="Genomic_DNA"/>
</dbReference>
<feature type="transmembrane region" description="Helical" evidence="5">
    <location>
        <begin position="40"/>
        <end position="63"/>
    </location>
</feature>
<dbReference type="Pfam" id="PF11807">
    <property type="entry name" value="UstYa"/>
    <property type="match status" value="1"/>
</dbReference>
<dbReference type="InterPro" id="IPR021765">
    <property type="entry name" value="UstYa-like"/>
</dbReference>
<reference evidence="6" key="1">
    <citation type="submission" date="2019-07" db="EMBL/GenBank/DDBJ databases">
        <title>Hyphodiscus hymeniophilus genome sequencing and assembly.</title>
        <authorList>
            <person name="Kramer G."/>
            <person name="Nodwell J."/>
        </authorList>
    </citation>
    <scope>NUCLEOTIDE SEQUENCE</scope>
    <source>
        <strain evidence="6">ATCC 34498</strain>
    </source>
</reference>
<proteinExistence type="inferred from homology"/>
<evidence type="ECO:0000313" key="6">
    <source>
        <dbReference type="EMBL" id="KAG0646703.1"/>
    </source>
</evidence>
<gene>
    <name evidence="6" type="ORF">D0Z07_6168</name>
</gene>
<comment type="pathway">
    <text evidence="1">Mycotoxin biosynthesis.</text>
</comment>
<keyword evidence="7" id="KW-1185">Reference proteome</keyword>
<dbReference type="PANTHER" id="PTHR33365:SF11">
    <property type="entry name" value="TAT PATHWAY SIGNAL SEQUENCE"/>
    <property type="match status" value="1"/>
</dbReference>
<keyword evidence="5" id="KW-1133">Transmembrane helix</keyword>
<organism evidence="6 7">
    <name type="scientific">Hyphodiscus hymeniophilus</name>
    <dbReference type="NCBI Taxonomy" id="353542"/>
    <lineage>
        <taxon>Eukaryota</taxon>
        <taxon>Fungi</taxon>
        <taxon>Dikarya</taxon>
        <taxon>Ascomycota</taxon>
        <taxon>Pezizomycotina</taxon>
        <taxon>Leotiomycetes</taxon>
        <taxon>Helotiales</taxon>
        <taxon>Hyphodiscaceae</taxon>
        <taxon>Hyphodiscus</taxon>
    </lineage>
</organism>
<dbReference type="GO" id="GO:0043386">
    <property type="term" value="P:mycotoxin biosynthetic process"/>
    <property type="evidence" value="ECO:0007669"/>
    <property type="project" value="InterPro"/>
</dbReference>
<dbReference type="OrthoDB" id="3687641at2759"/>
<evidence type="ECO:0000256" key="3">
    <source>
        <dbReference type="ARBA" id="ARBA00035112"/>
    </source>
</evidence>
<protein>
    <submittedName>
        <fullName evidence="6">Oxidase ustYa</fullName>
    </submittedName>
</protein>
<evidence type="ECO:0000256" key="2">
    <source>
        <dbReference type="ARBA" id="ARBA00023002"/>
    </source>
</evidence>